<keyword evidence="4" id="KW-0808">Transferase</keyword>
<keyword evidence="1" id="KW-0472">Membrane</keyword>
<feature type="transmembrane region" description="Helical" evidence="1">
    <location>
        <begin position="106"/>
        <end position="125"/>
    </location>
</feature>
<dbReference type="EMBL" id="VNFK01000003">
    <property type="protein sequence ID" value="TVU65487.1"/>
    <property type="molecule type" value="Genomic_DNA"/>
</dbReference>
<keyword evidence="4" id="KW-0012">Acyltransferase</keyword>
<feature type="transmembrane region" description="Helical" evidence="1">
    <location>
        <begin position="67"/>
        <end position="85"/>
    </location>
</feature>
<feature type="transmembrane region" description="Helical" evidence="1">
    <location>
        <begin position="170"/>
        <end position="193"/>
    </location>
</feature>
<evidence type="ECO:0000259" key="3">
    <source>
        <dbReference type="Pfam" id="PF19040"/>
    </source>
</evidence>
<keyword evidence="1" id="KW-1133">Transmembrane helix</keyword>
<evidence type="ECO:0000256" key="1">
    <source>
        <dbReference type="SAM" id="Phobius"/>
    </source>
</evidence>
<dbReference type="Pfam" id="PF01757">
    <property type="entry name" value="Acyl_transf_3"/>
    <property type="match status" value="1"/>
</dbReference>
<dbReference type="AlphaFoldDB" id="A0A558H8N7"/>
<gene>
    <name evidence="4" type="ORF">FQP90_04585</name>
</gene>
<accession>A0A558H8N7</accession>
<dbReference type="GO" id="GO:0016747">
    <property type="term" value="F:acyltransferase activity, transferring groups other than amino-acyl groups"/>
    <property type="evidence" value="ECO:0007669"/>
    <property type="project" value="InterPro"/>
</dbReference>
<dbReference type="PANTHER" id="PTHR23028">
    <property type="entry name" value="ACETYLTRANSFERASE"/>
    <property type="match status" value="1"/>
</dbReference>
<organism evidence="4 5">
    <name type="scientific">Paenarthrobacter nitroguajacolicus</name>
    <name type="common">Arthrobacter nitroguajacolicus</name>
    <dbReference type="NCBI Taxonomy" id="211146"/>
    <lineage>
        <taxon>Bacteria</taxon>
        <taxon>Bacillati</taxon>
        <taxon>Actinomycetota</taxon>
        <taxon>Actinomycetes</taxon>
        <taxon>Micrococcales</taxon>
        <taxon>Micrococcaceae</taxon>
        <taxon>Paenarthrobacter</taxon>
    </lineage>
</organism>
<dbReference type="InterPro" id="IPR002656">
    <property type="entry name" value="Acyl_transf_3_dom"/>
</dbReference>
<dbReference type="InterPro" id="IPR050879">
    <property type="entry name" value="Acyltransferase_3"/>
</dbReference>
<feature type="transmembrane region" description="Helical" evidence="1">
    <location>
        <begin position="237"/>
        <end position="257"/>
    </location>
</feature>
<evidence type="ECO:0000313" key="5">
    <source>
        <dbReference type="Proteomes" id="UP000316500"/>
    </source>
</evidence>
<feature type="transmembrane region" description="Helical" evidence="1">
    <location>
        <begin position="264"/>
        <end position="282"/>
    </location>
</feature>
<dbReference type="PANTHER" id="PTHR23028:SF53">
    <property type="entry name" value="ACYL_TRANSF_3 DOMAIN-CONTAINING PROTEIN"/>
    <property type="match status" value="1"/>
</dbReference>
<dbReference type="OrthoDB" id="3404679at2"/>
<feature type="transmembrane region" description="Helical" evidence="1">
    <location>
        <begin position="205"/>
        <end position="225"/>
    </location>
</feature>
<feature type="transmembrane region" description="Helical" evidence="1">
    <location>
        <begin position="393"/>
        <end position="412"/>
    </location>
</feature>
<dbReference type="GO" id="GO:0009103">
    <property type="term" value="P:lipopolysaccharide biosynthetic process"/>
    <property type="evidence" value="ECO:0007669"/>
    <property type="project" value="TreeGrafter"/>
</dbReference>
<name>A0A558H8N7_PAENT</name>
<sequence length="701" mass="77284">MIDALCHSFEELPNVTTPTIPAPANRGRRASGPVAKSKFRPEIQGLRSLAVLMVVSYHIWIGRVSGGVDVFLLISAFLMTLQFTGRYKQRRPMDLLRHWLHLFRRLLPAVVVVLLATLAATFVFLPPTRWVEVVHQAWASLFYFENWLLQGLAVDYYAADHSLASPLQHFWSLSIQGQVFIMWPVIFATVAVLCRRFGLRYRATLAYVFAMIFVLSLTYSVIFTATNQAVAYFDTFARLWEFALGTLLALVLPGLNFAKPVRVVMGWIGVLAMLSCGVLLQVQTAFPGFVALWPTLAAVAVIAAGQTGSRFGVDRILSSKFLVRLGDNSYALYLWHWPILVIALAWSGKDHAGWLSGTVIIALALTLAFLTTKYVEKPFREWKWPEVKRRRSAIAIAACLAVACSPLLGFQYKQDLDLKAAQAQAFNDNPGAHALLPGYVDLVSDGAKTLPTAEQLPEDWATLAGPCEGESRPDEKMLQDKCQQNGVGDDAVKEILVLGDSHSQQWLAALGPLAEAEHWKVTALLLGGCHFMPDNPDAEPECNDFNAAAFKYAAAHAPDAVFMVGTMASPSSSDEQLVYGFEQTVTNFNDLGIGVVAIRDNPRYDYNVTECALAKGVDSADCKSDQPDVIAAENPLMAVQGMFGNAAFLDMTDLLCDGVTCPSVVGNVFVYLDDNHLSKTYVTSMSEMFEERWFAATGWQR</sequence>
<comment type="caution">
    <text evidence="4">The sequence shown here is derived from an EMBL/GenBank/DDBJ whole genome shotgun (WGS) entry which is preliminary data.</text>
</comment>
<dbReference type="GO" id="GO:0016020">
    <property type="term" value="C:membrane"/>
    <property type="evidence" value="ECO:0007669"/>
    <property type="project" value="TreeGrafter"/>
</dbReference>
<dbReference type="Pfam" id="PF19040">
    <property type="entry name" value="SGNH"/>
    <property type="match status" value="1"/>
</dbReference>
<protein>
    <submittedName>
        <fullName evidence="4">Acyltransferase</fullName>
    </submittedName>
</protein>
<feature type="domain" description="Acyltransferase 3" evidence="2">
    <location>
        <begin position="42"/>
        <end position="372"/>
    </location>
</feature>
<dbReference type="Proteomes" id="UP000316500">
    <property type="component" value="Unassembled WGS sequence"/>
</dbReference>
<dbReference type="RefSeq" id="WP_144648553.1">
    <property type="nucleotide sequence ID" value="NZ_VNFK01000003.1"/>
</dbReference>
<reference evidence="4 5" key="1">
    <citation type="submission" date="2019-07" db="EMBL/GenBank/DDBJ databases">
        <title>Diversity of Bacteria from Kongsfjorden, Arctic.</title>
        <authorList>
            <person name="Yu Y."/>
        </authorList>
    </citation>
    <scope>NUCLEOTIDE SEQUENCE [LARGE SCALE GENOMIC DNA]</scope>
    <source>
        <strain evidence="4 5">SM1928</strain>
    </source>
</reference>
<keyword evidence="1" id="KW-0812">Transmembrane</keyword>
<dbReference type="InterPro" id="IPR043968">
    <property type="entry name" value="SGNH"/>
</dbReference>
<feature type="transmembrane region" description="Helical" evidence="1">
    <location>
        <begin position="288"/>
        <end position="309"/>
    </location>
</feature>
<feature type="transmembrane region" description="Helical" evidence="1">
    <location>
        <begin position="330"/>
        <end position="348"/>
    </location>
</feature>
<proteinExistence type="predicted"/>
<feature type="transmembrane region" description="Helical" evidence="1">
    <location>
        <begin position="354"/>
        <end position="372"/>
    </location>
</feature>
<feature type="domain" description="SGNH" evidence="3">
    <location>
        <begin position="476"/>
        <end position="690"/>
    </location>
</feature>
<evidence type="ECO:0000259" key="2">
    <source>
        <dbReference type="Pfam" id="PF01757"/>
    </source>
</evidence>
<evidence type="ECO:0000313" key="4">
    <source>
        <dbReference type="EMBL" id="TVU65487.1"/>
    </source>
</evidence>